<evidence type="ECO:0000313" key="3">
    <source>
        <dbReference type="Proteomes" id="UP001177140"/>
    </source>
</evidence>
<feature type="non-terminal residue" evidence="2">
    <location>
        <position position="63"/>
    </location>
</feature>
<keyword evidence="3" id="KW-1185">Reference proteome</keyword>
<evidence type="ECO:0000259" key="1">
    <source>
        <dbReference type="Pfam" id="PF00407"/>
    </source>
</evidence>
<accession>A0AA41VL42</accession>
<dbReference type="AlphaFoldDB" id="A0AA41VL42"/>
<dbReference type="InterPro" id="IPR023393">
    <property type="entry name" value="START-like_dom_sf"/>
</dbReference>
<evidence type="ECO:0000313" key="2">
    <source>
        <dbReference type="EMBL" id="MCL7043159.1"/>
    </source>
</evidence>
<dbReference type="InterPro" id="IPR000916">
    <property type="entry name" value="Bet_v_I/MLP"/>
</dbReference>
<feature type="domain" description="Bet v I/Major latex protein" evidence="1">
    <location>
        <begin position="4"/>
        <end position="63"/>
    </location>
</feature>
<dbReference type="GO" id="GO:0006952">
    <property type="term" value="P:defense response"/>
    <property type="evidence" value="ECO:0007669"/>
    <property type="project" value="InterPro"/>
</dbReference>
<dbReference type="Gene3D" id="3.30.530.20">
    <property type="match status" value="1"/>
</dbReference>
<dbReference type="EMBL" id="JAJJMA010243517">
    <property type="protein sequence ID" value="MCL7043159.1"/>
    <property type="molecule type" value="Genomic_DNA"/>
</dbReference>
<organism evidence="2 3">
    <name type="scientific">Papaver nudicaule</name>
    <name type="common">Iceland poppy</name>
    <dbReference type="NCBI Taxonomy" id="74823"/>
    <lineage>
        <taxon>Eukaryota</taxon>
        <taxon>Viridiplantae</taxon>
        <taxon>Streptophyta</taxon>
        <taxon>Embryophyta</taxon>
        <taxon>Tracheophyta</taxon>
        <taxon>Spermatophyta</taxon>
        <taxon>Magnoliopsida</taxon>
        <taxon>Ranunculales</taxon>
        <taxon>Papaveraceae</taxon>
        <taxon>Papaveroideae</taxon>
        <taxon>Papaver</taxon>
    </lineage>
</organism>
<dbReference type="Proteomes" id="UP001177140">
    <property type="component" value="Unassembled WGS sequence"/>
</dbReference>
<protein>
    <recommendedName>
        <fullName evidence="1">Bet v I/Major latex protein domain-containing protein</fullName>
    </recommendedName>
</protein>
<comment type="caution">
    <text evidence="2">The sequence shown here is derived from an EMBL/GenBank/DDBJ whole genome shotgun (WGS) entry which is preliminary data.</text>
</comment>
<reference evidence="2" key="1">
    <citation type="submission" date="2022-03" db="EMBL/GenBank/DDBJ databases">
        <title>A functionally conserved STORR gene fusion in Papaver species that diverged 16.8 million years ago.</title>
        <authorList>
            <person name="Catania T."/>
        </authorList>
    </citation>
    <scope>NUCLEOTIDE SEQUENCE</scope>
    <source>
        <strain evidence="2">S-191538</strain>
    </source>
</reference>
<dbReference type="Pfam" id="PF00407">
    <property type="entry name" value="Bet_v_1"/>
    <property type="match status" value="1"/>
</dbReference>
<name>A0AA41VL42_PAPNU</name>
<sequence length="63" mass="7127">MAQIHKLEGELVAKSHADKLYTMFTRGAPSLPKYIPQIIHSCQVLPDDGEIRLGSIFVWTYVI</sequence>
<proteinExistence type="predicted"/>
<dbReference type="SUPFAM" id="SSF55961">
    <property type="entry name" value="Bet v1-like"/>
    <property type="match status" value="1"/>
</dbReference>
<gene>
    <name evidence="2" type="ORF">MKW94_028011</name>
</gene>